<dbReference type="PROSITE" id="PS50011">
    <property type="entry name" value="PROTEIN_KINASE_DOM"/>
    <property type="match status" value="1"/>
</dbReference>
<dbReference type="Gene3D" id="3.30.200.20">
    <property type="entry name" value="Phosphorylase Kinase, domain 1"/>
    <property type="match status" value="1"/>
</dbReference>
<evidence type="ECO:0000256" key="13">
    <source>
        <dbReference type="ARBA" id="ARBA00023319"/>
    </source>
</evidence>
<evidence type="ECO:0000256" key="8">
    <source>
        <dbReference type="ARBA" id="ARBA00023136"/>
    </source>
</evidence>
<sequence length="810" mass="93085">MSVFNQNKSKQIVVSLLVESKPQFTNSLNNISIFYEVGKNHYVDCYVEGYPLPNVSWAFKKCLNYPNCTDAYTFNDLTKNMHEEHVLNETKLISTLNITASYTGILLCNASNDFGSSSYEFKFLVTDLINNVNGLVINGPTFILIGDNITIDCGVDNRYYNKNIKWFVRLINGTEYEIKHSKNHTITSNSSKYSFHSYMTMNNIKNYSNGEYFCTVTKMNGLNKVNLTYPVMARRPYKPIMYESSNATFIVNLTESVTLQCKMRALPLPIISWFHDNLKLEINNNIYFEDNNQTLHVRNITIKNLGSYKCSALNKVGASNKTISLVSSTEADHPVNHTIESNTYYNKNIIYYTFLISLGIIILCIFISLANCLRRKQKLDEFRKAALYCYNPDLEIEESVHLIPYNKKFEFPKNKIKLGIQLGSGAFGIVYKAEADGIIKKNVTSTIAVKMVKPGSDSSYVNALISELKIMIHLGRHVNIVNLLGAYTRNINERELMVFVEYCRFGNIHDYMVDHRKYFVDQITADGHLNFNYKAKSKNPYNENGFDKKYALKNHDRNDTETDEDGYLFSDVIDKPELRYQYFGDYEKEKTKELSTHDLLCWSFQVARGMEYLAEKKILHGDLATRNILLADDNIVKICDFGFSKSMYSSDNYEKKSEGLLPVKWMAIESLQDRIYSTQSDVWSFGIILWEIFSLGAVPYPDIPAMNLLMKLKEGHRMTQPSYANPDIYNIMLECWNEEPMTRPSFTDLIDWIGNFFQGDEKTSIISLNDVYVRNNAIESNSKCVLNVLSKPTYINSKTTITKNPSLNSK</sequence>
<keyword evidence="17" id="KW-0460">Magnesium</keyword>
<evidence type="ECO:0000256" key="6">
    <source>
        <dbReference type="ARBA" id="ARBA00022840"/>
    </source>
</evidence>
<dbReference type="FunFam" id="3.30.200.20:FF:000384">
    <property type="entry name" value="Receptor protein-tyrosine kinase"/>
    <property type="match status" value="1"/>
</dbReference>
<dbReference type="InterPro" id="IPR013783">
    <property type="entry name" value="Ig-like_fold"/>
</dbReference>
<evidence type="ECO:0000256" key="5">
    <source>
        <dbReference type="ARBA" id="ARBA00022777"/>
    </source>
</evidence>
<evidence type="ECO:0000256" key="10">
    <source>
        <dbReference type="ARBA" id="ARBA00023157"/>
    </source>
</evidence>
<feature type="binding site" evidence="17">
    <location>
        <position position="627"/>
    </location>
    <ligand>
        <name>Mg(2+)</name>
        <dbReference type="ChEBI" id="CHEBI:18420"/>
    </ligand>
</feature>
<dbReference type="RefSeq" id="XP_025413380.1">
    <property type="nucleotide sequence ID" value="XM_025557595.1"/>
</dbReference>
<dbReference type="GO" id="GO:0005524">
    <property type="term" value="F:ATP binding"/>
    <property type="evidence" value="ECO:0007669"/>
    <property type="project" value="UniProtKB-UniRule"/>
</dbReference>
<dbReference type="PROSITE" id="PS00109">
    <property type="entry name" value="PROTEIN_KINASE_TYR"/>
    <property type="match status" value="1"/>
</dbReference>
<evidence type="ECO:0000256" key="7">
    <source>
        <dbReference type="ARBA" id="ARBA00022989"/>
    </source>
</evidence>
<dbReference type="SUPFAM" id="SSF48726">
    <property type="entry name" value="Immunoglobulin"/>
    <property type="match status" value="3"/>
</dbReference>
<feature type="active site" description="Proton acceptor" evidence="15">
    <location>
        <position position="622"/>
    </location>
</feature>
<evidence type="ECO:0000313" key="23">
    <source>
        <dbReference type="RefSeq" id="XP_025413380.1"/>
    </source>
</evidence>
<keyword evidence="5" id="KW-0418">Kinase</keyword>
<dbReference type="InterPro" id="IPR008266">
    <property type="entry name" value="Tyr_kinase_AS"/>
</dbReference>
<dbReference type="InterPro" id="IPR007110">
    <property type="entry name" value="Ig-like_dom"/>
</dbReference>
<evidence type="ECO:0000256" key="16">
    <source>
        <dbReference type="PIRSR" id="PIRSR000615-2"/>
    </source>
</evidence>
<evidence type="ECO:0000256" key="19">
    <source>
        <dbReference type="SAM" id="Phobius"/>
    </source>
</evidence>
<dbReference type="SMART" id="SM00409">
    <property type="entry name" value="IG"/>
    <property type="match status" value="3"/>
</dbReference>
<organism evidence="22 23">
    <name type="scientific">Sipha flava</name>
    <name type="common">yellow sugarcane aphid</name>
    <dbReference type="NCBI Taxonomy" id="143950"/>
    <lineage>
        <taxon>Eukaryota</taxon>
        <taxon>Metazoa</taxon>
        <taxon>Ecdysozoa</taxon>
        <taxon>Arthropoda</taxon>
        <taxon>Hexapoda</taxon>
        <taxon>Insecta</taxon>
        <taxon>Pterygota</taxon>
        <taxon>Neoptera</taxon>
        <taxon>Paraneoptera</taxon>
        <taxon>Hemiptera</taxon>
        <taxon>Sternorrhyncha</taxon>
        <taxon>Aphidomorpha</taxon>
        <taxon>Aphidoidea</taxon>
        <taxon>Aphididae</taxon>
        <taxon>Sipha</taxon>
    </lineage>
</organism>
<dbReference type="GO" id="GO:0007169">
    <property type="term" value="P:cell surface receptor protein tyrosine kinase signaling pathway"/>
    <property type="evidence" value="ECO:0007669"/>
    <property type="project" value="TreeGrafter"/>
</dbReference>
<keyword evidence="6 16" id="KW-0067">ATP-binding</keyword>
<dbReference type="GO" id="GO:0005886">
    <property type="term" value="C:plasma membrane"/>
    <property type="evidence" value="ECO:0007669"/>
    <property type="project" value="TreeGrafter"/>
</dbReference>
<dbReference type="InterPro" id="IPR013098">
    <property type="entry name" value="Ig_I-set"/>
</dbReference>
<feature type="domain" description="Ig-like" evidence="21">
    <location>
        <begin position="239"/>
        <end position="324"/>
    </location>
</feature>
<keyword evidence="7 19" id="KW-1133">Transmembrane helix</keyword>
<proteinExistence type="predicted"/>
<dbReference type="Proteomes" id="UP000694846">
    <property type="component" value="Unplaced"/>
</dbReference>
<reference evidence="23" key="1">
    <citation type="submission" date="2025-08" db="UniProtKB">
        <authorList>
            <consortium name="RefSeq"/>
        </authorList>
    </citation>
    <scope>IDENTIFICATION</scope>
    <source>
        <tissue evidence="23">Whole body</tissue>
    </source>
</reference>
<keyword evidence="2" id="KW-0808">Transferase</keyword>
<dbReference type="PIRSF" id="PIRSF000615">
    <property type="entry name" value="TyrPK_CSF1-R"/>
    <property type="match status" value="1"/>
</dbReference>
<dbReference type="PROSITE" id="PS50835">
    <property type="entry name" value="IG_LIKE"/>
    <property type="match status" value="3"/>
</dbReference>
<keyword evidence="22" id="KW-1185">Reference proteome</keyword>
<keyword evidence="8 19" id="KW-0472">Membrane</keyword>
<dbReference type="GeneID" id="112685658"/>
<keyword evidence="11" id="KW-0675">Receptor</keyword>
<dbReference type="Gene3D" id="2.60.40.10">
    <property type="entry name" value="Immunoglobulins"/>
    <property type="match status" value="3"/>
</dbReference>
<keyword evidence="13" id="KW-0393">Immunoglobulin domain</keyword>
<feature type="binding site" evidence="16">
    <location>
        <begin position="423"/>
        <end position="430"/>
    </location>
    <ligand>
        <name>ATP</name>
        <dbReference type="ChEBI" id="CHEBI:30616"/>
    </ligand>
</feature>
<dbReference type="InterPro" id="IPR003599">
    <property type="entry name" value="Ig_sub"/>
</dbReference>
<evidence type="ECO:0000259" key="21">
    <source>
        <dbReference type="PROSITE" id="PS50835"/>
    </source>
</evidence>
<keyword evidence="10" id="KW-1015">Disulfide bond</keyword>
<evidence type="ECO:0000313" key="22">
    <source>
        <dbReference type="Proteomes" id="UP000694846"/>
    </source>
</evidence>
<accession>A0A8B8FSP9</accession>
<evidence type="ECO:0000256" key="3">
    <source>
        <dbReference type="ARBA" id="ARBA00022692"/>
    </source>
</evidence>
<gene>
    <name evidence="23" type="primary">LOC112685658</name>
</gene>
<feature type="domain" description="Ig-like" evidence="21">
    <location>
        <begin position="146"/>
        <end position="228"/>
    </location>
</feature>
<keyword evidence="4 16" id="KW-0547">Nucleotide-binding</keyword>
<dbReference type="GO" id="GO:0004714">
    <property type="term" value="F:transmembrane receptor protein tyrosine kinase activity"/>
    <property type="evidence" value="ECO:0007669"/>
    <property type="project" value="UniProtKB-EC"/>
</dbReference>
<dbReference type="Gene3D" id="1.10.510.10">
    <property type="entry name" value="Transferase(Phosphotransferase) domain 1"/>
    <property type="match status" value="1"/>
</dbReference>
<dbReference type="InterPro" id="IPR001245">
    <property type="entry name" value="Ser-Thr/Tyr_kinase_cat_dom"/>
</dbReference>
<feature type="binding site" evidence="16 18">
    <location>
        <position position="450"/>
    </location>
    <ligand>
        <name>ATP</name>
        <dbReference type="ChEBI" id="CHEBI:30616"/>
    </ligand>
</feature>
<dbReference type="PANTHER" id="PTHR24416:SF600">
    <property type="entry name" value="PDGF- AND VEGF-RECEPTOR RELATED, ISOFORM J"/>
    <property type="match status" value="1"/>
</dbReference>
<keyword evidence="17" id="KW-0479">Metal-binding</keyword>
<dbReference type="InterPro" id="IPR050122">
    <property type="entry name" value="RTK"/>
</dbReference>
<feature type="binding site" evidence="17">
    <location>
        <position position="640"/>
    </location>
    <ligand>
        <name>Mg(2+)</name>
        <dbReference type="ChEBI" id="CHEBI:18420"/>
    </ligand>
</feature>
<dbReference type="SMART" id="SM00408">
    <property type="entry name" value="IGc2"/>
    <property type="match status" value="2"/>
</dbReference>
<evidence type="ECO:0000256" key="14">
    <source>
        <dbReference type="ARBA" id="ARBA00051243"/>
    </source>
</evidence>
<feature type="domain" description="Ig-like" evidence="21">
    <location>
        <begin position="22"/>
        <end position="126"/>
    </location>
</feature>
<comment type="subcellular location">
    <subcellularLocation>
        <location evidence="1">Membrane</location>
        <topology evidence="1">Single-pass membrane protein</topology>
    </subcellularLocation>
</comment>
<evidence type="ECO:0000256" key="11">
    <source>
        <dbReference type="ARBA" id="ARBA00023170"/>
    </source>
</evidence>
<dbReference type="AlphaFoldDB" id="A0A8B8FSP9"/>
<keyword evidence="12" id="KW-0325">Glycoprotein</keyword>
<protein>
    <submittedName>
        <fullName evidence="23">Vascular endothelial growth factor receptor 1-like</fullName>
    </submittedName>
</protein>
<dbReference type="InterPro" id="IPR036179">
    <property type="entry name" value="Ig-like_dom_sf"/>
</dbReference>
<name>A0A8B8FSP9_9HEMI</name>
<feature type="domain" description="Protein kinase" evidence="20">
    <location>
        <begin position="416"/>
        <end position="757"/>
    </location>
</feature>
<dbReference type="Pfam" id="PF07714">
    <property type="entry name" value="PK_Tyr_Ser-Thr"/>
    <property type="match status" value="1"/>
</dbReference>
<evidence type="ECO:0000256" key="15">
    <source>
        <dbReference type="PIRSR" id="PIRSR000615-1"/>
    </source>
</evidence>
<evidence type="ECO:0000256" key="18">
    <source>
        <dbReference type="PROSITE-ProRule" id="PRU10141"/>
    </source>
</evidence>
<dbReference type="InterPro" id="IPR000719">
    <property type="entry name" value="Prot_kinase_dom"/>
</dbReference>
<dbReference type="PANTHER" id="PTHR24416">
    <property type="entry name" value="TYROSINE-PROTEIN KINASE RECEPTOR"/>
    <property type="match status" value="1"/>
</dbReference>
<evidence type="ECO:0000259" key="20">
    <source>
        <dbReference type="PROSITE" id="PS50011"/>
    </source>
</evidence>
<dbReference type="PROSITE" id="PS00107">
    <property type="entry name" value="PROTEIN_KINASE_ATP"/>
    <property type="match status" value="1"/>
</dbReference>
<keyword evidence="9" id="KW-0829">Tyrosine-protein kinase</keyword>
<feature type="binding site" evidence="16">
    <location>
        <position position="626"/>
    </location>
    <ligand>
        <name>ATP</name>
        <dbReference type="ChEBI" id="CHEBI:30616"/>
    </ligand>
</feature>
<dbReference type="InterPro" id="IPR003598">
    <property type="entry name" value="Ig_sub2"/>
</dbReference>
<evidence type="ECO:0000256" key="2">
    <source>
        <dbReference type="ARBA" id="ARBA00022679"/>
    </source>
</evidence>
<dbReference type="OrthoDB" id="6597672at2759"/>
<dbReference type="FunFam" id="1.10.510.10:FF:000554">
    <property type="entry name" value="Predicted protein"/>
    <property type="match status" value="1"/>
</dbReference>
<evidence type="ECO:0000256" key="12">
    <source>
        <dbReference type="ARBA" id="ARBA00023180"/>
    </source>
</evidence>
<dbReference type="GO" id="GO:0043235">
    <property type="term" value="C:receptor complex"/>
    <property type="evidence" value="ECO:0007669"/>
    <property type="project" value="TreeGrafter"/>
</dbReference>
<evidence type="ECO:0000256" key="1">
    <source>
        <dbReference type="ARBA" id="ARBA00004167"/>
    </source>
</evidence>
<feature type="transmembrane region" description="Helical" evidence="19">
    <location>
        <begin position="349"/>
        <end position="373"/>
    </location>
</feature>
<evidence type="ECO:0000256" key="17">
    <source>
        <dbReference type="PIRSR" id="PIRSR000615-3"/>
    </source>
</evidence>
<dbReference type="InterPro" id="IPR011009">
    <property type="entry name" value="Kinase-like_dom_sf"/>
</dbReference>
<evidence type="ECO:0000256" key="9">
    <source>
        <dbReference type="ARBA" id="ARBA00023137"/>
    </source>
</evidence>
<dbReference type="GO" id="GO:0046872">
    <property type="term" value="F:metal ion binding"/>
    <property type="evidence" value="ECO:0007669"/>
    <property type="project" value="UniProtKB-KW"/>
</dbReference>
<dbReference type="InterPro" id="IPR017441">
    <property type="entry name" value="Protein_kinase_ATP_BS"/>
</dbReference>
<comment type="catalytic activity">
    <reaction evidence="14">
        <text>L-tyrosyl-[protein] + ATP = O-phospho-L-tyrosyl-[protein] + ADP + H(+)</text>
        <dbReference type="Rhea" id="RHEA:10596"/>
        <dbReference type="Rhea" id="RHEA-COMP:10136"/>
        <dbReference type="Rhea" id="RHEA-COMP:20101"/>
        <dbReference type="ChEBI" id="CHEBI:15378"/>
        <dbReference type="ChEBI" id="CHEBI:30616"/>
        <dbReference type="ChEBI" id="CHEBI:46858"/>
        <dbReference type="ChEBI" id="CHEBI:61978"/>
        <dbReference type="ChEBI" id="CHEBI:456216"/>
        <dbReference type="EC" id="2.7.10.1"/>
    </reaction>
</comment>
<keyword evidence="3 19" id="KW-0812">Transmembrane</keyword>
<dbReference type="SUPFAM" id="SSF56112">
    <property type="entry name" value="Protein kinase-like (PK-like)"/>
    <property type="match status" value="1"/>
</dbReference>
<evidence type="ECO:0000256" key="4">
    <source>
        <dbReference type="ARBA" id="ARBA00022741"/>
    </source>
</evidence>
<dbReference type="Pfam" id="PF07679">
    <property type="entry name" value="I-set"/>
    <property type="match status" value="1"/>
</dbReference>